<dbReference type="EMBL" id="LR796283">
    <property type="protein sequence ID" value="CAB4134116.1"/>
    <property type="molecule type" value="Genomic_DNA"/>
</dbReference>
<dbReference type="EMBL" id="LR796217">
    <property type="protein sequence ID" value="CAB4127850.1"/>
    <property type="molecule type" value="Genomic_DNA"/>
</dbReference>
<protein>
    <submittedName>
        <fullName evidence="1">Uncharacterized protein</fullName>
    </submittedName>
</protein>
<evidence type="ECO:0000313" key="1">
    <source>
        <dbReference type="EMBL" id="CAB4127850.1"/>
    </source>
</evidence>
<accession>A0A6J5L5I4</accession>
<name>A0A6J5L5I4_9CAUD</name>
<gene>
    <name evidence="2" type="ORF">UFOVP269_11</name>
    <name evidence="1" type="ORF">UFOVP98_60</name>
</gene>
<organism evidence="1">
    <name type="scientific">uncultured Caudovirales phage</name>
    <dbReference type="NCBI Taxonomy" id="2100421"/>
    <lineage>
        <taxon>Viruses</taxon>
        <taxon>Duplodnaviria</taxon>
        <taxon>Heunggongvirae</taxon>
        <taxon>Uroviricota</taxon>
        <taxon>Caudoviricetes</taxon>
        <taxon>Peduoviridae</taxon>
        <taxon>Maltschvirus</taxon>
        <taxon>Maltschvirus maltsch</taxon>
    </lineage>
</organism>
<reference evidence="1" key="1">
    <citation type="submission" date="2020-04" db="EMBL/GenBank/DDBJ databases">
        <authorList>
            <person name="Chiriac C."/>
            <person name="Salcher M."/>
            <person name="Ghai R."/>
            <person name="Kavagutti S V."/>
        </authorList>
    </citation>
    <scope>NUCLEOTIDE SEQUENCE</scope>
</reference>
<proteinExistence type="predicted"/>
<sequence length="83" mass="9637">MSIKSHEIPLLEFSQSLAFKKAKIIDNEYKLLLSDLTDLERLELVSKFLNINLHLDSHLQEYLNDACMDRMYAESQPFGAYDA</sequence>
<evidence type="ECO:0000313" key="2">
    <source>
        <dbReference type="EMBL" id="CAB4134116.1"/>
    </source>
</evidence>